<keyword evidence="4" id="KW-0143">Chaperone</keyword>
<feature type="chain" id="PRO_5043553502" description="Heat shock protein 90" evidence="7">
    <location>
        <begin position="24"/>
        <end position="776"/>
    </location>
</feature>
<dbReference type="PANTHER" id="PTHR11528">
    <property type="entry name" value="HEAT SHOCK PROTEIN 90 FAMILY MEMBER"/>
    <property type="match status" value="1"/>
</dbReference>
<dbReference type="SUPFAM" id="SSF110942">
    <property type="entry name" value="HSP90 C-terminal domain"/>
    <property type="match status" value="1"/>
</dbReference>
<feature type="signal peptide" evidence="7">
    <location>
        <begin position="1"/>
        <end position="23"/>
    </location>
</feature>
<dbReference type="InterPro" id="IPR020568">
    <property type="entry name" value="Ribosomal_Su5_D2-typ_SF"/>
</dbReference>
<reference evidence="8 9" key="1">
    <citation type="journal article" date="2024" name="Nat. Commun.">
        <title>Phylogenomics reveals the evolutionary origins of lichenization in chlorophyte algae.</title>
        <authorList>
            <person name="Puginier C."/>
            <person name="Libourel C."/>
            <person name="Otte J."/>
            <person name="Skaloud P."/>
            <person name="Haon M."/>
            <person name="Grisel S."/>
            <person name="Petersen M."/>
            <person name="Berrin J.G."/>
            <person name="Delaux P.M."/>
            <person name="Dal Grande F."/>
            <person name="Keller J."/>
        </authorList>
    </citation>
    <scope>NUCLEOTIDE SEQUENCE [LARGE SCALE GENOMIC DNA]</scope>
    <source>
        <strain evidence="8 9">SAG 2036</strain>
    </source>
</reference>
<dbReference type="Pfam" id="PF13589">
    <property type="entry name" value="HATPase_c_3"/>
    <property type="match status" value="1"/>
</dbReference>
<name>A0AAW1PFV8_9CHLO</name>
<dbReference type="InterPro" id="IPR037196">
    <property type="entry name" value="HSP90_C"/>
</dbReference>
<evidence type="ECO:0000256" key="2">
    <source>
        <dbReference type="ARBA" id="ARBA00022741"/>
    </source>
</evidence>
<feature type="compositionally biased region" description="Acidic residues" evidence="6">
    <location>
        <begin position="249"/>
        <end position="283"/>
    </location>
</feature>
<dbReference type="Gene3D" id="3.30.230.80">
    <property type="match status" value="1"/>
</dbReference>
<keyword evidence="3 5" id="KW-0067">ATP-binding</keyword>
<feature type="binding site" evidence="5">
    <location>
        <position position="68"/>
    </location>
    <ligand>
        <name>ATP</name>
        <dbReference type="ChEBI" id="CHEBI:30616"/>
    </ligand>
</feature>
<feature type="binding site" evidence="5">
    <location>
        <begin position="130"/>
        <end position="131"/>
    </location>
    <ligand>
        <name>ATP</name>
        <dbReference type="ChEBI" id="CHEBI:30616"/>
    </ligand>
</feature>
<sequence>MRRWLGAALLVCLCASAYPGVSSYVSAAATSGKAESFTFQAEVNRLMDILINSLYSNKDIFLRELISNASDALDKIRLLALTAKESLGSNPDLEIRLSIDKEKNMLKIRDTGVGMTKKDLIGNLGTIAKSGTSAFLEQMQKGGDVSLIGQFGVGFYSVYLVADNVQVISKHNDDKQYIWESKADGSFTITQDKAGEDLGRGTQINIFFKEDAAAEYLDEAKLRELVSKYSEFIDFPIYLYASKEVDVPAGDEEEEEPAEADESADDDISDEISEEGEEGDEEEAAPKTVKETVWEWDLLNDNKAIWLRSPTDVDDAEYTKFYKALAKAEDQPLSHVHFKAEGDVEFKALLFIPEKAPYGFMDNYYSNKAGLKLYVRRVFISDEFENLMPRYLNFLKGIVDSDTLPLSVSRETLQAHDSLKTMKKKLVRKALEAIKKLADADSEDTADTETEKDDDTESPTPQTGKYATFWKEFGKSMKLGIIEDGSNKQRLSKLLRFQTTKSNGELTSFDEYVSRMKPKQKDIYFIAGESEAELSKSPFLEKLVAKGYEVILFTDPVDEYVAQHLSEYDDKKLQNASKENLKLGGKDDKEKKSDKKLKETFKGLVAWWKEVLGSAVATVKVSNRLATSPAIVVTSQYGWSANMERIMKAQALGGDSAEKGFMKGMKTLEVNPRHPLIEQLRVKYEKDKDAAATKALAQILYDTALLESGFAIEQPKDFNARVHNLLASSLGIKGELKVPVEPEEVEEEDEDIQSEPEDKQQSKRKGKAKDAVKEEL</sequence>
<protein>
    <recommendedName>
        <fullName evidence="10">Heat shock protein 90</fullName>
    </recommendedName>
</protein>
<evidence type="ECO:0000256" key="1">
    <source>
        <dbReference type="ARBA" id="ARBA00008239"/>
    </source>
</evidence>
<feature type="binding site" evidence="5">
    <location>
        <position position="202"/>
    </location>
    <ligand>
        <name>ATP</name>
        <dbReference type="ChEBI" id="CHEBI:30616"/>
    </ligand>
</feature>
<feature type="binding site" evidence="5">
    <location>
        <position position="110"/>
    </location>
    <ligand>
        <name>ATP</name>
        <dbReference type="ChEBI" id="CHEBI:30616"/>
    </ligand>
</feature>
<keyword evidence="7" id="KW-0732">Signal</keyword>
<dbReference type="Gene3D" id="1.20.120.790">
    <property type="entry name" value="Heat shock protein 90, C-terminal domain"/>
    <property type="match status" value="1"/>
</dbReference>
<evidence type="ECO:0000256" key="3">
    <source>
        <dbReference type="ARBA" id="ARBA00022840"/>
    </source>
</evidence>
<comment type="caution">
    <text evidence="8">The sequence shown here is derived from an EMBL/GenBank/DDBJ whole genome shotgun (WGS) entry which is preliminary data.</text>
</comment>
<dbReference type="InterPro" id="IPR019805">
    <property type="entry name" value="Heat_shock_protein_90_CS"/>
</dbReference>
<feature type="region of interest" description="Disordered" evidence="6">
    <location>
        <begin position="740"/>
        <end position="776"/>
    </location>
</feature>
<feature type="binding site" evidence="5">
    <location>
        <position position="410"/>
    </location>
    <ligand>
        <name>ATP</name>
        <dbReference type="ChEBI" id="CHEBI:30616"/>
    </ligand>
</feature>
<dbReference type="CDD" id="cd16927">
    <property type="entry name" value="HATPase_Hsp90-like"/>
    <property type="match status" value="1"/>
</dbReference>
<dbReference type="GO" id="GO:0005524">
    <property type="term" value="F:ATP binding"/>
    <property type="evidence" value="ECO:0007669"/>
    <property type="project" value="UniProtKB-KW"/>
</dbReference>
<dbReference type="InterPro" id="IPR020575">
    <property type="entry name" value="Hsp90_N"/>
</dbReference>
<feature type="binding site" evidence="5">
    <location>
        <position position="123"/>
    </location>
    <ligand>
        <name>ATP</name>
        <dbReference type="ChEBI" id="CHEBI:30616"/>
    </ligand>
</feature>
<keyword evidence="2 5" id="KW-0547">Nucleotide-binding</keyword>
<dbReference type="GO" id="GO:0140662">
    <property type="term" value="F:ATP-dependent protein folding chaperone"/>
    <property type="evidence" value="ECO:0007669"/>
    <property type="project" value="InterPro"/>
</dbReference>
<feature type="binding site" evidence="5">
    <location>
        <position position="64"/>
    </location>
    <ligand>
        <name>ATP</name>
        <dbReference type="ChEBI" id="CHEBI:30616"/>
    </ligand>
</feature>
<dbReference type="GO" id="GO:0051082">
    <property type="term" value="F:unfolded protein binding"/>
    <property type="evidence" value="ECO:0007669"/>
    <property type="project" value="InterPro"/>
</dbReference>
<feature type="region of interest" description="Disordered" evidence="6">
    <location>
        <begin position="247"/>
        <end position="287"/>
    </location>
</feature>
<dbReference type="GO" id="GO:0016887">
    <property type="term" value="F:ATP hydrolysis activity"/>
    <property type="evidence" value="ECO:0007669"/>
    <property type="project" value="InterPro"/>
</dbReference>
<dbReference type="FunFam" id="1.20.120.790:FF:000001">
    <property type="entry name" value="Heat shock protein 90 alpha"/>
    <property type="match status" value="1"/>
</dbReference>
<gene>
    <name evidence="8" type="ORF">WJX73_003622</name>
</gene>
<feature type="binding site" evidence="5">
    <location>
        <position position="129"/>
    </location>
    <ligand>
        <name>ATP</name>
        <dbReference type="ChEBI" id="CHEBI:30616"/>
    </ligand>
</feature>
<dbReference type="PROSITE" id="PS00298">
    <property type="entry name" value="HSP90"/>
    <property type="match status" value="1"/>
</dbReference>
<evidence type="ECO:0000256" key="6">
    <source>
        <dbReference type="SAM" id="MobiDB-lite"/>
    </source>
</evidence>
<dbReference type="Gene3D" id="3.30.565.10">
    <property type="entry name" value="Histidine kinase-like ATPase, C-terminal domain"/>
    <property type="match status" value="1"/>
</dbReference>
<evidence type="ECO:0000256" key="7">
    <source>
        <dbReference type="SAM" id="SignalP"/>
    </source>
</evidence>
<dbReference type="EMBL" id="JALJOQ010000025">
    <property type="protein sequence ID" value="KAK9808251.1"/>
    <property type="molecule type" value="Genomic_DNA"/>
</dbReference>
<dbReference type="Gene3D" id="3.40.50.11260">
    <property type="match status" value="1"/>
</dbReference>
<feature type="binding site" evidence="5">
    <location>
        <begin position="150"/>
        <end position="155"/>
    </location>
    <ligand>
        <name>ATP</name>
        <dbReference type="ChEBI" id="CHEBI:30616"/>
    </ligand>
</feature>
<feature type="compositionally biased region" description="Acidic residues" evidence="6">
    <location>
        <begin position="441"/>
        <end position="457"/>
    </location>
</feature>
<keyword evidence="9" id="KW-1185">Reference proteome</keyword>
<feature type="region of interest" description="Disordered" evidence="6">
    <location>
        <begin position="441"/>
        <end position="464"/>
    </location>
</feature>
<comment type="similarity">
    <text evidence="1">Belongs to the heat shock protein 90 family.</text>
</comment>
<dbReference type="NCBIfam" id="NF003555">
    <property type="entry name" value="PRK05218.1"/>
    <property type="match status" value="1"/>
</dbReference>
<evidence type="ECO:0000256" key="4">
    <source>
        <dbReference type="ARBA" id="ARBA00023186"/>
    </source>
</evidence>
<dbReference type="HAMAP" id="MF_00505">
    <property type="entry name" value="HSP90"/>
    <property type="match status" value="1"/>
</dbReference>
<evidence type="ECO:0000256" key="5">
    <source>
        <dbReference type="PIRSR" id="PIRSR002583-1"/>
    </source>
</evidence>
<proteinExistence type="inferred from homology"/>
<dbReference type="PRINTS" id="PR00775">
    <property type="entry name" value="HEATSHOCK90"/>
</dbReference>
<dbReference type="SUPFAM" id="SSF54211">
    <property type="entry name" value="Ribosomal protein S5 domain 2-like"/>
    <property type="match status" value="1"/>
</dbReference>
<dbReference type="FunFam" id="3.40.50.11260:FF:000005">
    <property type="entry name" value="Heat shock protein 90"/>
    <property type="match status" value="1"/>
</dbReference>
<evidence type="ECO:0008006" key="10">
    <source>
        <dbReference type="Google" id="ProtNLM"/>
    </source>
</evidence>
<dbReference type="Proteomes" id="UP001465755">
    <property type="component" value="Unassembled WGS sequence"/>
</dbReference>
<organism evidence="8 9">
    <name type="scientific">Symbiochloris irregularis</name>
    <dbReference type="NCBI Taxonomy" id="706552"/>
    <lineage>
        <taxon>Eukaryota</taxon>
        <taxon>Viridiplantae</taxon>
        <taxon>Chlorophyta</taxon>
        <taxon>core chlorophytes</taxon>
        <taxon>Trebouxiophyceae</taxon>
        <taxon>Trebouxiales</taxon>
        <taxon>Trebouxiaceae</taxon>
        <taxon>Symbiochloris</taxon>
    </lineage>
</organism>
<dbReference type="InterPro" id="IPR036890">
    <property type="entry name" value="HATPase_C_sf"/>
</dbReference>
<dbReference type="AlphaFoldDB" id="A0AAW1PFV8"/>
<evidence type="ECO:0000313" key="9">
    <source>
        <dbReference type="Proteomes" id="UP001465755"/>
    </source>
</evidence>
<dbReference type="Pfam" id="PF00183">
    <property type="entry name" value="HSP90"/>
    <property type="match status" value="1"/>
</dbReference>
<evidence type="ECO:0000313" key="8">
    <source>
        <dbReference type="EMBL" id="KAK9808251.1"/>
    </source>
</evidence>
<dbReference type="PIRSF" id="PIRSF002583">
    <property type="entry name" value="Hsp90"/>
    <property type="match status" value="1"/>
</dbReference>
<feature type="compositionally biased region" description="Acidic residues" evidence="6">
    <location>
        <begin position="741"/>
        <end position="755"/>
    </location>
</feature>
<dbReference type="FunFam" id="3.30.565.10:FF:000005">
    <property type="entry name" value="Heat shock protein 90"/>
    <property type="match status" value="1"/>
</dbReference>
<dbReference type="SUPFAM" id="SSF55874">
    <property type="entry name" value="ATPase domain of HSP90 chaperone/DNA topoisomerase II/histidine kinase"/>
    <property type="match status" value="1"/>
</dbReference>
<dbReference type="InterPro" id="IPR001404">
    <property type="entry name" value="Hsp90_fam"/>
</dbReference>
<feature type="binding site" evidence="5">
    <location>
        <position position="115"/>
    </location>
    <ligand>
        <name>ATP</name>
        <dbReference type="ChEBI" id="CHEBI:30616"/>
    </ligand>
</feature>
<accession>A0AAW1PFV8</accession>